<keyword evidence="5 7" id="KW-0658">Purine biosynthesis</keyword>
<reference evidence="13 14" key="1">
    <citation type="submission" date="2015-06" db="EMBL/GenBank/DDBJ databases">
        <title>Genome sequence of the organohalide-respiring Dehalogenimonas alkenigignens type strain (IP3-3T).</title>
        <authorList>
            <person name="Key T.A."/>
            <person name="Richmond D.P."/>
            <person name="Bowman K.S."/>
            <person name="Cho Y.-J."/>
            <person name="Chun J."/>
            <person name="da Costa M.S."/>
            <person name="Rainey F.A."/>
            <person name="Moe W.M."/>
        </authorList>
    </citation>
    <scope>NUCLEOTIDE SEQUENCE [LARGE SCALE GENOMIC DNA]</scope>
    <source>
        <strain evidence="13 14">IP3-3</strain>
    </source>
</reference>
<evidence type="ECO:0000256" key="11">
    <source>
        <dbReference type="PIRSR" id="PIRSR000485-3"/>
    </source>
</evidence>
<dbReference type="EMBL" id="LFDV01000002">
    <property type="protein sequence ID" value="KTB48916.1"/>
    <property type="molecule type" value="Genomic_DNA"/>
</dbReference>
<keyword evidence="7 11" id="KW-0411">Iron-sulfur</keyword>
<organism evidence="13 14">
    <name type="scientific">Dehalogenimonas alkenigignens</name>
    <dbReference type="NCBI Taxonomy" id="1217799"/>
    <lineage>
        <taxon>Bacteria</taxon>
        <taxon>Bacillati</taxon>
        <taxon>Chloroflexota</taxon>
        <taxon>Dehalococcoidia</taxon>
        <taxon>Dehalococcoidales</taxon>
        <taxon>Dehalococcoidaceae</taxon>
        <taxon>Dehalogenimonas</taxon>
    </lineage>
</organism>
<dbReference type="InterPro" id="IPR029055">
    <property type="entry name" value="Ntn_hydrolases_N"/>
</dbReference>
<dbReference type="Pfam" id="PF00156">
    <property type="entry name" value="Pribosyltran"/>
    <property type="match status" value="1"/>
</dbReference>
<keyword evidence="4 7" id="KW-0808">Transferase</keyword>
<dbReference type="PATRIC" id="fig|1217799.6.peg.1815"/>
<evidence type="ECO:0000256" key="7">
    <source>
        <dbReference type="HAMAP-Rule" id="MF_01931"/>
    </source>
</evidence>
<evidence type="ECO:0000313" key="13">
    <source>
        <dbReference type="EMBL" id="KTB48916.1"/>
    </source>
</evidence>
<accession>A0A0W0GK40</accession>
<evidence type="ECO:0000256" key="4">
    <source>
        <dbReference type="ARBA" id="ARBA00022679"/>
    </source>
</evidence>
<comment type="caution">
    <text evidence="13">The sequence shown here is derived from an EMBL/GenBank/DDBJ whole genome shotgun (WGS) entry which is preliminary data.</text>
</comment>
<feature type="binding site" evidence="7 10">
    <location>
        <position position="360"/>
    </location>
    <ligand>
        <name>Mg(2+)</name>
        <dbReference type="ChEBI" id="CHEBI:18420"/>
    </ligand>
</feature>
<dbReference type="Pfam" id="PF13522">
    <property type="entry name" value="GATase_6"/>
    <property type="match status" value="1"/>
</dbReference>
<comment type="similarity">
    <text evidence="2 7 8">In the C-terminal section; belongs to the purine/pyrimidine phosphoribosyltransferase family.</text>
</comment>
<evidence type="ECO:0000256" key="3">
    <source>
        <dbReference type="ARBA" id="ARBA00022676"/>
    </source>
</evidence>
<comment type="pathway">
    <text evidence="1 7 8">Purine metabolism; IMP biosynthesis via de novo pathway; N(1)-(5-phospho-D-ribosyl)glycinamide from 5-phospho-alpha-D-ribose 1-diphosphate: step 1/2.</text>
</comment>
<keyword evidence="7 10" id="KW-0460">Magnesium</keyword>
<evidence type="ECO:0000256" key="9">
    <source>
        <dbReference type="PIRSR" id="PIRSR000485-1"/>
    </source>
</evidence>
<dbReference type="CDD" id="cd00715">
    <property type="entry name" value="GPATase_N"/>
    <property type="match status" value="1"/>
</dbReference>
<feature type="binding site" evidence="7 10">
    <location>
        <position position="361"/>
    </location>
    <ligand>
        <name>Mg(2+)</name>
        <dbReference type="ChEBI" id="CHEBI:18420"/>
    </ligand>
</feature>
<protein>
    <recommendedName>
        <fullName evidence="7">Amidophosphoribosyltransferase</fullName>
        <shortName evidence="7">ATase</shortName>
        <ecNumber evidence="7">2.4.2.14</ecNumber>
    </recommendedName>
    <alternativeName>
        <fullName evidence="7">Glutamine phosphoribosylpyrophosphate amidotransferase</fullName>
        <shortName evidence="7">GPATase</shortName>
    </alternativeName>
</protein>
<evidence type="ECO:0000313" key="14">
    <source>
        <dbReference type="Proteomes" id="UP000053947"/>
    </source>
</evidence>
<dbReference type="InterPro" id="IPR000836">
    <property type="entry name" value="PRTase_dom"/>
</dbReference>
<feature type="binding site" evidence="7 10">
    <location>
        <position position="298"/>
    </location>
    <ligand>
        <name>Mg(2+)</name>
        <dbReference type="ChEBI" id="CHEBI:18420"/>
    </ligand>
</feature>
<dbReference type="PANTHER" id="PTHR11907">
    <property type="entry name" value="AMIDOPHOSPHORIBOSYLTRANSFERASE"/>
    <property type="match status" value="1"/>
</dbReference>
<dbReference type="Gene3D" id="3.40.50.2020">
    <property type="match status" value="1"/>
</dbReference>
<keyword evidence="3 7" id="KW-0328">Glycosyltransferase</keyword>
<comment type="cofactor">
    <cofactor evidence="7 11">
        <name>[4Fe-4S] cluster</name>
        <dbReference type="ChEBI" id="CHEBI:49883"/>
    </cofactor>
    <text evidence="7 11">Binds 1 [4Fe-4S] cluster per subunit.</text>
</comment>
<comment type="function">
    <text evidence="7">Catalyzes the formation of phosphoribosylamine from phosphoribosylpyrophosphate (PRPP) and glutamine.</text>
</comment>
<feature type="binding site" evidence="7 11">
    <location>
        <position position="251"/>
    </location>
    <ligand>
        <name>[4Fe-4S] cluster</name>
        <dbReference type="ChEBI" id="CHEBI:49883"/>
    </ligand>
</feature>
<sequence>MTGLFNRLTDTPREECGVFGIYAPAEEVSRISFFALFALQHRGQESAGIATADGYTIRSYSRMGLVSQVFSESALSQLTGHMAIGHNRYSTSGSSISCNAQPVVVGEGERQIALAHNGNITNALALRRELDDLGYTFKGSTDSEVIANLISSAPFYDMEERIRYAMGRLQGAYSITMLTRETLYAFRDPLGVRPLCLGKLGDSGWVVASETCALGHIGADFIREIEPGEIVRIDPNGVESFKEDSGRRALCIFEYIYFARPDSIMNNRLLYTARQAMGAELAKEHPVEADLVVGVPDSATAAGAGYALASGIPPAEGLIKNRYMGRTFIEPTQRIRDLGVKLKFNPLQSVLEGKRVVLVDDSIVRGTTTPQVIKLLRKAGAKEVHMRVCAPPIRHPCFFGVDMATRRELIAARMTVPDIKNYIGADSLGYLSVEGLIRAVGAPKENFCLACFTGDYPVPVQLELDKLALEDSTQIRLPESFSRSMDAEEIPAVSL</sequence>
<evidence type="ECO:0000256" key="8">
    <source>
        <dbReference type="PIRNR" id="PIRNR000485"/>
    </source>
</evidence>
<keyword evidence="7 10" id="KW-0479">Metal-binding</keyword>
<feature type="active site" description="Nucleophile" evidence="7 9">
    <location>
        <position position="16"/>
    </location>
</feature>
<dbReference type="RefSeq" id="WP_083496430.1">
    <property type="nucleotide sequence ID" value="NZ_KQ758903.1"/>
</dbReference>
<gene>
    <name evidence="7" type="primary">purF</name>
    <name evidence="13" type="ORF">DEALK_17630</name>
</gene>
<dbReference type="PIRSF" id="PIRSF000485">
    <property type="entry name" value="Amd_phspho_trans"/>
    <property type="match status" value="1"/>
</dbReference>
<dbReference type="GO" id="GO:0004044">
    <property type="term" value="F:amidophosphoribosyltransferase activity"/>
    <property type="evidence" value="ECO:0007669"/>
    <property type="project" value="UniProtKB-UniRule"/>
</dbReference>
<evidence type="ECO:0000256" key="2">
    <source>
        <dbReference type="ARBA" id="ARBA00010138"/>
    </source>
</evidence>
<feature type="binding site" evidence="7 11">
    <location>
        <position position="397"/>
    </location>
    <ligand>
        <name>[4Fe-4S] cluster</name>
        <dbReference type="ChEBI" id="CHEBI:49883"/>
    </ligand>
</feature>
<feature type="binding site" evidence="7 11">
    <location>
        <position position="451"/>
    </location>
    <ligand>
        <name>[4Fe-4S] cluster</name>
        <dbReference type="ChEBI" id="CHEBI:49883"/>
    </ligand>
</feature>
<comment type="cofactor">
    <cofactor evidence="7 10">
        <name>Mg(2+)</name>
        <dbReference type="ChEBI" id="CHEBI:18420"/>
    </cofactor>
    <text evidence="7 10">Binds 1 Mg(2+) ion per subunit.</text>
</comment>
<evidence type="ECO:0000256" key="1">
    <source>
        <dbReference type="ARBA" id="ARBA00005209"/>
    </source>
</evidence>
<dbReference type="SUPFAM" id="SSF56235">
    <property type="entry name" value="N-terminal nucleophile aminohydrolases (Ntn hydrolases)"/>
    <property type="match status" value="1"/>
</dbReference>
<keyword evidence="7" id="KW-0004">4Fe-4S</keyword>
<feature type="binding site" evidence="7 11">
    <location>
        <position position="448"/>
    </location>
    <ligand>
        <name>[4Fe-4S] cluster</name>
        <dbReference type="ChEBI" id="CHEBI:49883"/>
    </ligand>
</feature>
<keyword evidence="6 7" id="KW-0315">Glutamine amidotransferase</keyword>
<dbReference type="EC" id="2.4.2.14" evidence="7"/>
<dbReference type="HAMAP" id="MF_01931">
    <property type="entry name" value="PurF"/>
    <property type="match status" value="1"/>
</dbReference>
<dbReference type="InterPro" id="IPR017932">
    <property type="entry name" value="GATase_2_dom"/>
</dbReference>
<dbReference type="SUPFAM" id="SSF53271">
    <property type="entry name" value="PRTase-like"/>
    <property type="match status" value="1"/>
</dbReference>
<dbReference type="STRING" id="1217799.DEALK_17630"/>
<dbReference type="AlphaFoldDB" id="A0A0W0GK40"/>
<dbReference type="GO" id="GO:0000287">
    <property type="term" value="F:magnesium ion binding"/>
    <property type="evidence" value="ECO:0007669"/>
    <property type="project" value="UniProtKB-UniRule"/>
</dbReference>
<dbReference type="UniPathway" id="UPA00074">
    <property type="reaction ID" value="UER00124"/>
</dbReference>
<proteinExistence type="inferred from homology"/>
<name>A0A0W0GK40_9CHLR</name>
<dbReference type="NCBIfam" id="TIGR01134">
    <property type="entry name" value="purF"/>
    <property type="match status" value="1"/>
</dbReference>
<comment type="catalytic activity">
    <reaction evidence="7 8">
        <text>5-phospho-beta-D-ribosylamine + L-glutamate + diphosphate = 5-phospho-alpha-D-ribose 1-diphosphate + L-glutamine + H2O</text>
        <dbReference type="Rhea" id="RHEA:14905"/>
        <dbReference type="ChEBI" id="CHEBI:15377"/>
        <dbReference type="ChEBI" id="CHEBI:29985"/>
        <dbReference type="ChEBI" id="CHEBI:33019"/>
        <dbReference type="ChEBI" id="CHEBI:58017"/>
        <dbReference type="ChEBI" id="CHEBI:58359"/>
        <dbReference type="ChEBI" id="CHEBI:58681"/>
        <dbReference type="EC" id="2.4.2.14"/>
    </reaction>
</comment>
<dbReference type="GO" id="GO:0006189">
    <property type="term" value="P:'de novo' IMP biosynthetic process"/>
    <property type="evidence" value="ECO:0007669"/>
    <property type="project" value="UniProtKB-UniRule"/>
</dbReference>
<dbReference type="Gene3D" id="3.60.20.10">
    <property type="entry name" value="Glutamine Phosphoribosylpyrophosphate, subunit 1, domain 1"/>
    <property type="match status" value="1"/>
</dbReference>
<evidence type="ECO:0000256" key="5">
    <source>
        <dbReference type="ARBA" id="ARBA00022755"/>
    </source>
</evidence>
<dbReference type="CDD" id="cd06223">
    <property type="entry name" value="PRTases_typeI"/>
    <property type="match status" value="1"/>
</dbReference>
<dbReference type="GO" id="GO:0051539">
    <property type="term" value="F:4 iron, 4 sulfur cluster binding"/>
    <property type="evidence" value="ECO:0007669"/>
    <property type="project" value="UniProtKB-KW"/>
</dbReference>
<keyword evidence="7 11" id="KW-0408">Iron</keyword>
<dbReference type="InterPro" id="IPR029057">
    <property type="entry name" value="PRTase-like"/>
</dbReference>
<dbReference type="InterPro" id="IPR005854">
    <property type="entry name" value="PurF"/>
</dbReference>
<evidence type="ECO:0000256" key="6">
    <source>
        <dbReference type="ARBA" id="ARBA00022962"/>
    </source>
</evidence>
<keyword evidence="14" id="KW-1185">Reference proteome</keyword>
<dbReference type="Proteomes" id="UP000053947">
    <property type="component" value="Unassembled WGS sequence"/>
</dbReference>
<evidence type="ECO:0000256" key="10">
    <source>
        <dbReference type="PIRSR" id="PIRSR000485-2"/>
    </source>
</evidence>
<evidence type="ECO:0000259" key="12">
    <source>
        <dbReference type="PROSITE" id="PS51278"/>
    </source>
</evidence>
<dbReference type="InterPro" id="IPR035584">
    <property type="entry name" value="PurF_N"/>
</dbReference>
<dbReference type="PROSITE" id="PS51278">
    <property type="entry name" value="GATASE_TYPE_2"/>
    <property type="match status" value="1"/>
</dbReference>
<feature type="domain" description="Glutamine amidotransferase type-2" evidence="12">
    <location>
        <begin position="16"/>
        <end position="236"/>
    </location>
</feature>
<dbReference type="GO" id="GO:0009113">
    <property type="term" value="P:purine nucleobase biosynthetic process"/>
    <property type="evidence" value="ECO:0007669"/>
    <property type="project" value="UniProtKB-UniRule"/>
</dbReference>